<dbReference type="OrthoDB" id="9906174at2"/>
<reference evidence="2 3" key="1">
    <citation type="submission" date="2019-03" db="EMBL/GenBank/DDBJ databases">
        <title>Draft Genome Sequence of Desulfosporosinus fructosivorans Strain 63.6F, Isolated from Marine Sediment in the Baltic Sea.</title>
        <authorList>
            <person name="Hausmann B."/>
            <person name="Vandieken V."/>
            <person name="Pjevac P."/>
            <person name="Schreck K."/>
            <person name="Herbold C.W."/>
            <person name="Loy A."/>
        </authorList>
    </citation>
    <scope>NUCLEOTIDE SEQUENCE [LARGE SCALE GENOMIC DNA]</scope>
    <source>
        <strain evidence="2 3">63.6F</strain>
    </source>
</reference>
<organism evidence="2 3">
    <name type="scientific">Desulfosporosinus fructosivorans</name>
    <dbReference type="NCBI Taxonomy" id="2018669"/>
    <lineage>
        <taxon>Bacteria</taxon>
        <taxon>Bacillati</taxon>
        <taxon>Bacillota</taxon>
        <taxon>Clostridia</taxon>
        <taxon>Eubacteriales</taxon>
        <taxon>Desulfitobacteriaceae</taxon>
        <taxon>Desulfosporosinus</taxon>
    </lineage>
</organism>
<evidence type="ECO:0000313" key="3">
    <source>
        <dbReference type="Proteomes" id="UP000298460"/>
    </source>
</evidence>
<proteinExistence type="predicted"/>
<dbReference type="RefSeq" id="WP_135545628.1">
    <property type="nucleotide sequence ID" value="NZ_SPQQ01000002.1"/>
</dbReference>
<dbReference type="Proteomes" id="UP000298460">
    <property type="component" value="Unassembled WGS sequence"/>
</dbReference>
<feature type="transmembrane region" description="Helical" evidence="1">
    <location>
        <begin position="21"/>
        <end position="44"/>
    </location>
</feature>
<dbReference type="EMBL" id="SPQQ01000002">
    <property type="protein sequence ID" value="TGE39135.1"/>
    <property type="molecule type" value="Genomic_DNA"/>
</dbReference>
<dbReference type="AlphaFoldDB" id="A0A4Z0R9T0"/>
<accession>A0A4Z0R9T0</accession>
<comment type="caution">
    <text evidence="2">The sequence shown here is derived from an EMBL/GenBank/DDBJ whole genome shotgun (WGS) entry which is preliminary data.</text>
</comment>
<evidence type="ECO:0000256" key="1">
    <source>
        <dbReference type="SAM" id="Phobius"/>
    </source>
</evidence>
<keyword evidence="3" id="KW-1185">Reference proteome</keyword>
<gene>
    <name evidence="2" type="ORF">E4K67_06635</name>
</gene>
<feature type="transmembrane region" description="Helical" evidence="1">
    <location>
        <begin position="59"/>
        <end position="79"/>
    </location>
</feature>
<keyword evidence="1" id="KW-1133">Transmembrane helix</keyword>
<sequence>MDDEQFLSKWKIIHEKTIAKYVLLESLIYFFCTALVTIMIVWIYPGMSIHNRMIDDNGIYFVIALNTMTFIIFTAIRLMSWFKGEKRYRELLDKDS</sequence>
<protein>
    <submittedName>
        <fullName evidence="2">Uncharacterized protein</fullName>
    </submittedName>
</protein>
<keyword evidence="1" id="KW-0812">Transmembrane</keyword>
<evidence type="ECO:0000313" key="2">
    <source>
        <dbReference type="EMBL" id="TGE39135.1"/>
    </source>
</evidence>
<keyword evidence="1" id="KW-0472">Membrane</keyword>
<name>A0A4Z0R9T0_9FIRM</name>